<keyword evidence="2" id="KW-1185">Reference proteome</keyword>
<dbReference type="AlphaFoldDB" id="A0A386PPE2"/>
<evidence type="ECO:0000313" key="2">
    <source>
        <dbReference type="Proteomes" id="UP000275571"/>
    </source>
</evidence>
<protein>
    <submittedName>
        <fullName evidence="1">Uncharacterized protein</fullName>
    </submittedName>
</protein>
<sequence>MVKTDPLGEVSDELESSVPTGDELFSRAVWITRLADDNLSSGYNTQALLNAGHSLVEVIDMQSIELVRKYVDNNQILAIAGTLDIANVSFKTKDMLTRLANVNIDARRNSNNSYGLMSFGKASLRGELNLRDREVEIKNYKDLRQAMLNEWGQIKREFYSAKS</sequence>
<keyword evidence="1" id="KW-0614">Plasmid</keyword>
<dbReference type="Proteomes" id="UP000275571">
    <property type="component" value="Plasmid lp129"/>
</dbReference>
<gene>
    <name evidence="1" type="ORF">DB313_04805</name>
</gene>
<evidence type="ECO:0000313" key="1">
    <source>
        <dbReference type="EMBL" id="AYE36905.1"/>
    </source>
</evidence>
<dbReference type="OrthoDB" id="350628at2"/>
<geneLocation type="plasmid" evidence="1 2">
    <name>lp129</name>
</geneLocation>
<organism evidence="1 2">
    <name type="scientific">Borrelia turcica IST7</name>
    <dbReference type="NCBI Taxonomy" id="1104446"/>
    <lineage>
        <taxon>Bacteria</taxon>
        <taxon>Pseudomonadati</taxon>
        <taxon>Spirochaetota</taxon>
        <taxon>Spirochaetia</taxon>
        <taxon>Spirochaetales</taxon>
        <taxon>Borreliaceae</taxon>
        <taxon>Borrelia</taxon>
    </lineage>
</organism>
<dbReference type="EMBL" id="CP028885">
    <property type="protein sequence ID" value="AYE36905.1"/>
    <property type="molecule type" value="Genomic_DNA"/>
</dbReference>
<name>A0A386PPE2_9SPIR</name>
<accession>A0A386PPE2</accession>
<dbReference type="KEGG" id="btur:DB313_04805"/>
<proteinExistence type="predicted"/>
<dbReference type="InterPro" id="IPR009791">
    <property type="entry name" value="DUF1357"/>
</dbReference>
<dbReference type="Pfam" id="PF07094">
    <property type="entry name" value="DUF1357"/>
    <property type="match status" value="1"/>
</dbReference>
<reference evidence="1 2" key="1">
    <citation type="journal article" date="2018" name="Infect. Genet. Evol.">
        <title>Genome-wide analysis of Borrelia turcica and 'Candidatus Borrelia tachyglossi' shows relapsing fever-like genomes with unique genomic links to Lyme disease Borrelia.</title>
        <authorList>
            <person name="Gofton A.W."/>
            <person name="Margos G."/>
            <person name="Fingerle V."/>
            <person name="Hepner S."/>
            <person name="Loh S.M."/>
            <person name="Ryan U."/>
            <person name="Irwin P."/>
            <person name="Oskam C.L."/>
        </authorList>
    </citation>
    <scope>NUCLEOTIDE SEQUENCE [LARGE SCALE GENOMIC DNA]</scope>
    <source>
        <strain evidence="1 2">IST7</strain>
        <plasmid evidence="1">lp129</plasmid>
    </source>
</reference>